<organism evidence="2 3">
    <name type="scientific">Staphylotrichum tortipilum</name>
    <dbReference type="NCBI Taxonomy" id="2831512"/>
    <lineage>
        <taxon>Eukaryota</taxon>
        <taxon>Fungi</taxon>
        <taxon>Dikarya</taxon>
        <taxon>Ascomycota</taxon>
        <taxon>Pezizomycotina</taxon>
        <taxon>Sordariomycetes</taxon>
        <taxon>Sordariomycetidae</taxon>
        <taxon>Sordariales</taxon>
        <taxon>Chaetomiaceae</taxon>
        <taxon>Staphylotrichum</taxon>
    </lineage>
</organism>
<protein>
    <submittedName>
        <fullName evidence="2">Uncharacterized protein</fullName>
    </submittedName>
</protein>
<accession>A0AAN6M9S5</accession>
<dbReference type="InterPro" id="IPR005197">
    <property type="entry name" value="Glyco_hydro_71"/>
</dbReference>
<sequence length="90" mass="9277">MALLNRLSGLCMALCLATLLLAGHANATVQGVFAHYMVGGLASLDCALADISGAQSLGLDAFALNIQQPNADWARASLSLLFAAAAQRNF</sequence>
<dbReference type="Pfam" id="PF03659">
    <property type="entry name" value="Glyco_hydro_71"/>
    <property type="match status" value="1"/>
</dbReference>
<evidence type="ECO:0000313" key="3">
    <source>
        <dbReference type="Proteomes" id="UP001303889"/>
    </source>
</evidence>
<name>A0AAN6M9S5_9PEZI</name>
<reference evidence="2" key="2">
    <citation type="submission" date="2023-05" db="EMBL/GenBank/DDBJ databases">
        <authorList>
            <consortium name="Lawrence Berkeley National Laboratory"/>
            <person name="Steindorff A."/>
            <person name="Hensen N."/>
            <person name="Bonometti L."/>
            <person name="Westerberg I."/>
            <person name="Brannstrom I.O."/>
            <person name="Guillou S."/>
            <person name="Cros-Aarteil S."/>
            <person name="Calhoun S."/>
            <person name="Haridas S."/>
            <person name="Kuo A."/>
            <person name="Mondo S."/>
            <person name="Pangilinan J."/>
            <person name="Riley R."/>
            <person name="Labutti K."/>
            <person name="Andreopoulos B."/>
            <person name="Lipzen A."/>
            <person name="Chen C."/>
            <person name="Yanf M."/>
            <person name="Daum C."/>
            <person name="Ng V."/>
            <person name="Clum A."/>
            <person name="Ohm R."/>
            <person name="Martin F."/>
            <person name="Silar P."/>
            <person name="Natvig D."/>
            <person name="Lalanne C."/>
            <person name="Gautier V."/>
            <person name="Ament-Velasquez S.L."/>
            <person name="Kruys A."/>
            <person name="Hutchinson M.I."/>
            <person name="Powell A.J."/>
            <person name="Barry K."/>
            <person name="Miller A.N."/>
            <person name="Grigoriev I.V."/>
            <person name="Debuchy R."/>
            <person name="Gladieux P."/>
            <person name="Thoren M.H."/>
            <person name="Johannesson H."/>
        </authorList>
    </citation>
    <scope>NUCLEOTIDE SEQUENCE</scope>
    <source>
        <strain evidence="2">CBS 103.79</strain>
    </source>
</reference>
<dbReference type="Proteomes" id="UP001303889">
    <property type="component" value="Unassembled WGS sequence"/>
</dbReference>
<feature type="chain" id="PRO_5042860726" evidence="1">
    <location>
        <begin position="28"/>
        <end position="90"/>
    </location>
</feature>
<evidence type="ECO:0000256" key="1">
    <source>
        <dbReference type="SAM" id="SignalP"/>
    </source>
</evidence>
<feature type="signal peptide" evidence="1">
    <location>
        <begin position="1"/>
        <end position="27"/>
    </location>
</feature>
<proteinExistence type="predicted"/>
<dbReference type="EMBL" id="MU856564">
    <property type="protein sequence ID" value="KAK3896532.1"/>
    <property type="molecule type" value="Genomic_DNA"/>
</dbReference>
<evidence type="ECO:0000313" key="2">
    <source>
        <dbReference type="EMBL" id="KAK3896532.1"/>
    </source>
</evidence>
<keyword evidence="3" id="KW-1185">Reference proteome</keyword>
<comment type="caution">
    <text evidence="2">The sequence shown here is derived from an EMBL/GenBank/DDBJ whole genome shotgun (WGS) entry which is preliminary data.</text>
</comment>
<reference evidence="2" key="1">
    <citation type="journal article" date="2023" name="Mol. Phylogenet. Evol.">
        <title>Genome-scale phylogeny and comparative genomics of the fungal order Sordariales.</title>
        <authorList>
            <person name="Hensen N."/>
            <person name="Bonometti L."/>
            <person name="Westerberg I."/>
            <person name="Brannstrom I.O."/>
            <person name="Guillou S."/>
            <person name="Cros-Aarteil S."/>
            <person name="Calhoun S."/>
            <person name="Haridas S."/>
            <person name="Kuo A."/>
            <person name="Mondo S."/>
            <person name="Pangilinan J."/>
            <person name="Riley R."/>
            <person name="LaButti K."/>
            <person name="Andreopoulos B."/>
            <person name="Lipzen A."/>
            <person name="Chen C."/>
            <person name="Yan M."/>
            <person name="Daum C."/>
            <person name="Ng V."/>
            <person name="Clum A."/>
            <person name="Steindorff A."/>
            <person name="Ohm R.A."/>
            <person name="Martin F."/>
            <person name="Silar P."/>
            <person name="Natvig D.O."/>
            <person name="Lalanne C."/>
            <person name="Gautier V."/>
            <person name="Ament-Velasquez S.L."/>
            <person name="Kruys A."/>
            <person name="Hutchinson M.I."/>
            <person name="Powell A.J."/>
            <person name="Barry K."/>
            <person name="Miller A.N."/>
            <person name="Grigoriev I.V."/>
            <person name="Debuchy R."/>
            <person name="Gladieux P."/>
            <person name="Hiltunen Thoren M."/>
            <person name="Johannesson H."/>
        </authorList>
    </citation>
    <scope>NUCLEOTIDE SEQUENCE</scope>
    <source>
        <strain evidence="2">CBS 103.79</strain>
    </source>
</reference>
<dbReference type="AlphaFoldDB" id="A0AAN6M9S5"/>
<feature type="non-terminal residue" evidence="2">
    <location>
        <position position="90"/>
    </location>
</feature>
<gene>
    <name evidence="2" type="ORF">C8A05DRAFT_39932</name>
</gene>
<dbReference type="GO" id="GO:0051118">
    <property type="term" value="F:glucan endo-1,3-alpha-glucosidase activity"/>
    <property type="evidence" value="ECO:0007669"/>
    <property type="project" value="InterPro"/>
</dbReference>
<keyword evidence="1" id="KW-0732">Signal</keyword>